<dbReference type="Proteomes" id="UP000007148">
    <property type="component" value="Unassembled WGS sequence"/>
</dbReference>
<protein>
    <submittedName>
        <fullName evidence="2">Uncharacterized protein</fullName>
    </submittedName>
</protein>
<name>G4TEC6_SERID</name>
<feature type="compositionally biased region" description="Basic and acidic residues" evidence="1">
    <location>
        <begin position="295"/>
        <end position="311"/>
    </location>
</feature>
<accession>G4TEC6</accession>
<evidence type="ECO:0000256" key="1">
    <source>
        <dbReference type="SAM" id="MobiDB-lite"/>
    </source>
</evidence>
<feature type="region of interest" description="Disordered" evidence="1">
    <location>
        <begin position="145"/>
        <end position="514"/>
    </location>
</feature>
<feature type="compositionally biased region" description="Basic and acidic residues" evidence="1">
    <location>
        <begin position="362"/>
        <end position="372"/>
    </location>
</feature>
<dbReference type="HOGENOM" id="CLU_432209_0_0_1"/>
<proteinExistence type="predicted"/>
<feature type="region of interest" description="Disordered" evidence="1">
    <location>
        <begin position="1"/>
        <end position="22"/>
    </location>
</feature>
<feature type="compositionally biased region" description="Basic and acidic residues" evidence="1">
    <location>
        <begin position="427"/>
        <end position="497"/>
    </location>
</feature>
<keyword evidence="3" id="KW-1185">Reference proteome</keyword>
<organism evidence="2 3">
    <name type="scientific">Serendipita indica (strain DSM 11827)</name>
    <name type="common">Root endophyte fungus</name>
    <name type="synonym">Piriformospora indica</name>
    <dbReference type="NCBI Taxonomy" id="1109443"/>
    <lineage>
        <taxon>Eukaryota</taxon>
        <taxon>Fungi</taxon>
        <taxon>Dikarya</taxon>
        <taxon>Basidiomycota</taxon>
        <taxon>Agaricomycotina</taxon>
        <taxon>Agaricomycetes</taxon>
        <taxon>Sebacinales</taxon>
        <taxon>Serendipitaceae</taxon>
        <taxon>Serendipita</taxon>
    </lineage>
</organism>
<dbReference type="InParanoid" id="G4TEC6"/>
<dbReference type="EMBL" id="CAFZ01000060">
    <property type="protein sequence ID" value="CCA69681.1"/>
    <property type="molecule type" value="Genomic_DNA"/>
</dbReference>
<dbReference type="eggNOG" id="ENOG502SINC">
    <property type="taxonomic scope" value="Eukaryota"/>
</dbReference>
<gene>
    <name evidence="2" type="ORF">PIIN_03620</name>
</gene>
<evidence type="ECO:0000313" key="3">
    <source>
        <dbReference type="Proteomes" id="UP000007148"/>
    </source>
</evidence>
<evidence type="ECO:0000313" key="2">
    <source>
        <dbReference type="EMBL" id="CCA69681.1"/>
    </source>
</evidence>
<feature type="compositionally biased region" description="Basic and acidic residues" evidence="1">
    <location>
        <begin position="396"/>
        <end position="414"/>
    </location>
</feature>
<dbReference type="OrthoDB" id="3265210at2759"/>
<feature type="compositionally biased region" description="Basic residues" evidence="1">
    <location>
        <begin position="206"/>
        <end position="216"/>
    </location>
</feature>
<feature type="compositionally biased region" description="Polar residues" evidence="1">
    <location>
        <begin position="279"/>
        <end position="293"/>
    </location>
</feature>
<feature type="compositionally biased region" description="Basic residues" evidence="1">
    <location>
        <begin position="314"/>
        <end position="323"/>
    </location>
</feature>
<feature type="compositionally biased region" description="Basic and acidic residues" evidence="1">
    <location>
        <begin position="145"/>
        <end position="156"/>
    </location>
</feature>
<reference evidence="2 3" key="1">
    <citation type="journal article" date="2011" name="PLoS Pathog.">
        <title>Endophytic Life Strategies Decoded by Genome and Transcriptome Analyses of the Mutualistic Root Symbiont Piriformospora indica.</title>
        <authorList>
            <person name="Zuccaro A."/>
            <person name="Lahrmann U."/>
            <person name="Guldener U."/>
            <person name="Langen G."/>
            <person name="Pfiffi S."/>
            <person name="Biedenkopf D."/>
            <person name="Wong P."/>
            <person name="Samans B."/>
            <person name="Grimm C."/>
            <person name="Basiewicz M."/>
            <person name="Murat C."/>
            <person name="Martin F."/>
            <person name="Kogel K.H."/>
        </authorList>
    </citation>
    <scope>NUCLEOTIDE SEQUENCE [LARGE SCALE GENOMIC DNA]</scope>
    <source>
        <strain evidence="2 3">DSM 11827</strain>
    </source>
</reference>
<dbReference type="AlphaFoldDB" id="G4TEC6"/>
<comment type="caution">
    <text evidence="2">The sequence shown here is derived from an EMBL/GenBank/DDBJ whole genome shotgun (WGS) entry which is preliminary data.</text>
</comment>
<sequence>MEDSDRSKSPTPERPPEGASYGVQGFATYQVPGKSGFAGVDWLAGEHPELFQTFNVPVNCRIAFGMDPRHPGRMIWTFVPSAYGPQGVAEDPRTWPQHVIALGKERRMDQDTWDRFKCDPNYFCYVPTRGMPYVKLRTEIVHDTTPEPMVAEDRSRRSTPYPKRTGSDTVDTESSPRKKQRTTVETESDTEIEEVQPNQYEALQARLRREKKRRERLQRDAKGSSFRMASMANDLPHVFTPENGRSPSPVRHPNGKGQFMETDPTQTKRPHQTGETEHTTSSSKRQKRSPMSTTEDEKIWAAEKRQREYTRRQNAQRRHSRLGRKAEAHEKDFWRDVNFSSFKGRSFSLDPEDIASQTPHPPPDEREVKSETEPPLASAENPIWVDSGSDEDEENEVHASLHTDESEYDHKAREGFAAYDVVDSEEERMARLAESRKKMEEINAQDAERIAARRRMEEAQRRKEEEERRRRQEEARRRRQQEEDAERRRRAREEAQRNARRSSWTDQDQYRRSDPYTGWYHRTSAFWGDDIPPRPGGINFEWFEQHPRFNNSQRRAGPSSTSATNGWTSAKALQRYNTLSEAFDKFKGTPDQPVPPLDQIPWPVLLPPGFTLNDVDWTAVEKFFKEAETLMGGRGRGRNEWKEFLKTSTRRFHPDRWRARGLISDKGFGSDVEEKVNHVAKVLTPLYRSLDQ</sequence>
<dbReference type="STRING" id="1109443.G4TEC6"/>
<feature type="compositionally biased region" description="Basic and acidic residues" evidence="1">
    <location>
        <begin position="324"/>
        <end position="335"/>
    </location>
</feature>